<organism evidence="5 6">
    <name type="scientific">Deferribacter autotrophicus</name>
    <dbReference type="NCBI Taxonomy" id="500465"/>
    <lineage>
        <taxon>Bacteria</taxon>
        <taxon>Pseudomonadati</taxon>
        <taxon>Deferribacterota</taxon>
        <taxon>Deferribacteres</taxon>
        <taxon>Deferribacterales</taxon>
        <taxon>Deferribacteraceae</taxon>
        <taxon>Deferribacter</taxon>
    </lineage>
</organism>
<comment type="caution">
    <text evidence="5">The sequence shown here is derived from an EMBL/GenBank/DDBJ whole genome shotgun (WGS) entry which is preliminary data.</text>
</comment>
<dbReference type="CDD" id="cd06062">
    <property type="entry name" value="H2MP_MemB-H2up"/>
    <property type="match status" value="1"/>
</dbReference>
<dbReference type="GO" id="GO:0008047">
    <property type="term" value="F:enzyme activator activity"/>
    <property type="evidence" value="ECO:0007669"/>
    <property type="project" value="InterPro"/>
</dbReference>
<protein>
    <submittedName>
        <fullName evidence="5">Hydrogenase maturation protease</fullName>
    </submittedName>
</protein>
<dbReference type="Gene3D" id="3.40.50.1450">
    <property type="entry name" value="HybD-like"/>
    <property type="match status" value="1"/>
</dbReference>
<gene>
    <name evidence="5" type="ORF">FHQ18_02890</name>
</gene>
<dbReference type="InterPro" id="IPR023430">
    <property type="entry name" value="Pept_HybD-like_dom_sf"/>
</dbReference>
<name>A0A5A8F7C7_9BACT</name>
<dbReference type="EMBL" id="VFJB01000003">
    <property type="protein sequence ID" value="KAA0258908.1"/>
    <property type="molecule type" value="Genomic_DNA"/>
</dbReference>
<dbReference type="Proteomes" id="UP000322876">
    <property type="component" value="Unassembled WGS sequence"/>
</dbReference>
<proteinExistence type="inferred from homology"/>
<evidence type="ECO:0000313" key="5">
    <source>
        <dbReference type="EMBL" id="KAA0258908.1"/>
    </source>
</evidence>
<keyword evidence="6" id="KW-1185">Reference proteome</keyword>
<sequence>MRILVLGLGNLLMNDDAAGLKAVYRLKKIYEGKFQDKLKIMDGGTLGLDLLPYIEEATHLIIVDAVDLDLSPGTVIKIEGDDIDSVFENKLSPHQMGLKDILFAADIIGVKPEYVVMYGIQIGNVNMENQLSLEVMKSLDHLVKNVQLEIEKLLKLL</sequence>
<accession>A0A5A8F7C7</accession>
<dbReference type="InterPro" id="IPR000671">
    <property type="entry name" value="Peptidase_A31"/>
</dbReference>
<keyword evidence="4" id="KW-0378">Hydrolase</keyword>
<keyword evidence="2 5" id="KW-0645">Protease</keyword>
<dbReference type="PANTHER" id="PTHR30302">
    <property type="entry name" value="HYDROGENASE 1 MATURATION PROTEASE"/>
    <property type="match status" value="1"/>
</dbReference>
<dbReference type="PRINTS" id="PR00446">
    <property type="entry name" value="HYDRGNUPTAKE"/>
</dbReference>
<dbReference type="AlphaFoldDB" id="A0A5A8F7C7"/>
<dbReference type="NCBIfam" id="TIGR00072">
    <property type="entry name" value="hydrog_prot"/>
    <property type="match status" value="1"/>
</dbReference>
<dbReference type="SUPFAM" id="SSF53163">
    <property type="entry name" value="HybD-like"/>
    <property type="match status" value="1"/>
</dbReference>
<evidence type="ECO:0000313" key="6">
    <source>
        <dbReference type="Proteomes" id="UP000322876"/>
    </source>
</evidence>
<dbReference type="PANTHER" id="PTHR30302:SF1">
    <property type="entry name" value="HYDROGENASE 2 MATURATION PROTEASE"/>
    <property type="match status" value="1"/>
</dbReference>
<dbReference type="GO" id="GO:0004190">
    <property type="term" value="F:aspartic-type endopeptidase activity"/>
    <property type="evidence" value="ECO:0007669"/>
    <property type="project" value="UniProtKB-KW"/>
</dbReference>
<dbReference type="Pfam" id="PF01750">
    <property type="entry name" value="HycI"/>
    <property type="match status" value="1"/>
</dbReference>
<dbReference type="GO" id="GO:0016485">
    <property type="term" value="P:protein processing"/>
    <property type="evidence" value="ECO:0007669"/>
    <property type="project" value="TreeGrafter"/>
</dbReference>
<comment type="similarity">
    <text evidence="1">Belongs to the peptidase A31 family.</text>
</comment>
<reference evidence="5 6" key="1">
    <citation type="submission" date="2019-06" db="EMBL/GenBank/DDBJ databases">
        <title>Genomic insights into carbon and energy metabolism of Deferribacter autotrophicus revealed new metabolic traits in the phylum Deferribacteres.</title>
        <authorList>
            <person name="Slobodkin A.I."/>
            <person name="Slobodkina G.B."/>
            <person name="Allioux M."/>
            <person name="Alain K."/>
            <person name="Jebbar M."/>
            <person name="Shadrin V."/>
            <person name="Kublanov I.V."/>
            <person name="Toshchakov S.V."/>
            <person name="Bonch-Osmolovskaya E.A."/>
        </authorList>
    </citation>
    <scope>NUCLEOTIDE SEQUENCE [LARGE SCALE GENOMIC DNA]</scope>
    <source>
        <strain evidence="5 6">SL50</strain>
    </source>
</reference>
<evidence type="ECO:0000256" key="4">
    <source>
        <dbReference type="ARBA" id="ARBA00022801"/>
    </source>
</evidence>
<dbReference type="OrthoDB" id="9792731at2"/>
<evidence type="ECO:0000256" key="3">
    <source>
        <dbReference type="ARBA" id="ARBA00022750"/>
    </source>
</evidence>
<evidence type="ECO:0000256" key="1">
    <source>
        <dbReference type="ARBA" id="ARBA00006814"/>
    </source>
</evidence>
<evidence type="ECO:0000256" key="2">
    <source>
        <dbReference type="ARBA" id="ARBA00022670"/>
    </source>
</evidence>
<dbReference type="RefSeq" id="WP_149265668.1">
    <property type="nucleotide sequence ID" value="NZ_VFJB01000003.1"/>
</dbReference>
<keyword evidence="3" id="KW-0064">Aspartyl protease</keyword>